<sequence length="258" mass="30396">MIPKIIHYCWFGGKPLPEQLQHYINGWKVKCPDWDIKLWNEDNFDINSHPFTKKAYEEKKYAFVSDYVRALALYKFGGVYLDTDVEVKHSIDEFLALEAFSSFEIDNIPFTSAVWGSMPEHSLTKRMLDYYNSKTYSNNEPPNTVTISNLLTQFYAIDPHKDENQIGHDGSHKIHIFASSYFCLDLPPNYTTHHFIGSWLDKEKTESYKARVHTEYYKNKVLNVETATNKLFLKDLATKLDLKSLINLIRYYIRYKFK</sequence>
<dbReference type="GO" id="GO:0000030">
    <property type="term" value="F:mannosyltransferase activity"/>
    <property type="evidence" value="ECO:0007669"/>
    <property type="project" value="TreeGrafter"/>
</dbReference>
<dbReference type="Proteomes" id="UP000316981">
    <property type="component" value="Unassembled WGS sequence"/>
</dbReference>
<dbReference type="PANTHER" id="PTHR32385">
    <property type="entry name" value="MANNOSYL PHOSPHORYLINOSITOL CERAMIDE SYNTHASE"/>
    <property type="match status" value="1"/>
</dbReference>
<dbReference type="GO" id="GO:0051999">
    <property type="term" value="P:mannosyl-inositol phosphorylceramide biosynthetic process"/>
    <property type="evidence" value="ECO:0007669"/>
    <property type="project" value="TreeGrafter"/>
</dbReference>
<dbReference type="SUPFAM" id="SSF53448">
    <property type="entry name" value="Nucleotide-diphospho-sugar transferases"/>
    <property type="match status" value="1"/>
</dbReference>
<dbReference type="EMBL" id="VMTP01000044">
    <property type="protein sequence ID" value="TVT84518.1"/>
    <property type="molecule type" value="Genomic_DNA"/>
</dbReference>
<proteinExistence type="predicted"/>
<evidence type="ECO:0000313" key="5">
    <source>
        <dbReference type="Proteomes" id="UP000316981"/>
    </source>
</evidence>
<dbReference type="Gene3D" id="3.90.550.20">
    <property type="match status" value="1"/>
</dbReference>
<evidence type="ECO:0000313" key="3">
    <source>
        <dbReference type="EMBL" id="TVT84518.1"/>
    </source>
</evidence>
<keyword evidence="1 3" id="KW-0808">Transferase</keyword>
<gene>
    <name evidence="2" type="ORF">F907_03611</name>
    <name evidence="3" type="ORF">FPV60_05815</name>
</gene>
<protein>
    <submittedName>
        <fullName evidence="3">Glycosyl transferase</fullName>
    </submittedName>
</protein>
<reference evidence="3 5" key="2">
    <citation type="submission" date="2019-07" db="EMBL/GenBank/DDBJ databases">
        <title>Draft Genome Sequence of the first blaOXA-58-Harboring Acinetobacter colistiniresistens clinical isolate from Brazil.</title>
        <authorList>
            <person name="Favaro L.S."/>
            <person name="Paula-Petroli S.B."/>
            <person name="Moura C.F."/>
            <person name="Tognim M.C.B."/>
            <person name="Venancio E.J."/>
            <person name="Yamada-Ogatta S.F."/>
            <person name="Carrara-Marroni F.E."/>
        </authorList>
    </citation>
    <scope>NUCLEOTIDE SEQUENCE [LARGE SCALE GENOMIC DNA]</scope>
    <source>
        <strain evidence="3 5">DL</strain>
    </source>
</reference>
<dbReference type="HOGENOM" id="CLU_073547_2_0_6"/>
<dbReference type="InterPro" id="IPR051706">
    <property type="entry name" value="Glycosyltransferase_domain"/>
</dbReference>
<dbReference type="InterPro" id="IPR029044">
    <property type="entry name" value="Nucleotide-diphossugar_trans"/>
</dbReference>
<evidence type="ECO:0000313" key="2">
    <source>
        <dbReference type="EMBL" id="EPG34685.1"/>
    </source>
</evidence>
<dbReference type="InterPro" id="IPR007577">
    <property type="entry name" value="GlycoTrfase_DXD_sugar-bd_CS"/>
</dbReference>
<evidence type="ECO:0000313" key="4">
    <source>
        <dbReference type="Proteomes" id="UP000014559"/>
    </source>
</evidence>
<reference evidence="2 4" key="1">
    <citation type="submission" date="2013-06" db="EMBL/GenBank/DDBJ databases">
        <title>The Genome Sequence of Acinetobacter sp. NIPH 2036.</title>
        <authorList>
            <consortium name="The Broad Institute Genome Sequencing Platform"/>
            <consortium name="The Broad Institute Genome Sequencing Center for Infectious Disease"/>
            <person name="Cerqueira G."/>
            <person name="Feldgarden M."/>
            <person name="Courvalin P."/>
            <person name="Perichon B."/>
            <person name="Grillot-Courvalin C."/>
            <person name="Clermont D."/>
            <person name="Rocha E."/>
            <person name="Yoon E.-J."/>
            <person name="Nemec A."/>
            <person name="Young S.K."/>
            <person name="Zeng Q."/>
            <person name="Gargeya S."/>
            <person name="Fitzgerald M."/>
            <person name="Abouelleil A."/>
            <person name="Alvarado L."/>
            <person name="Berlin A.M."/>
            <person name="Chapman S.B."/>
            <person name="Dewar J."/>
            <person name="Goldberg J."/>
            <person name="Griggs A."/>
            <person name="Gujja S."/>
            <person name="Hansen M."/>
            <person name="Howarth C."/>
            <person name="Imamovic A."/>
            <person name="Larimer J."/>
            <person name="McCowan C."/>
            <person name="Murphy C."/>
            <person name="Pearson M."/>
            <person name="Priest M."/>
            <person name="Roberts A."/>
            <person name="Saif S."/>
            <person name="Shea T."/>
            <person name="Sykes S."/>
            <person name="Wortman J."/>
            <person name="Nusbaum C."/>
            <person name="Birren B."/>
        </authorList>
    </citation>
    <scope>NUCLEOTIDE SEQUENCE [LARGE SCALE GENOMIC DNA]</scope>
    <source>
        <strain evidence="2 4">NIPH 2036</strain>
    </source>
</reference>
<evidence type="ECO:0000256" key="1">
    <source>
        <dbReference type="ARBA" id="ARBA00022679"/>
    </source>
</evidence>
<dbReference type="PATRIC" id="fig|1217696.3.peg.3545"/>
<dbReference type="Proteomes" id="UP000014559">
    <property type="component" value="Unassembled WGS sequence"/>
</dbReference>
<dbReference type="Pfam" id="PF04488">
    <property type="entry name" value="Gly_transf_sug"/>
    <property type="match status" value="1"/>
</dbReference>
<organism evidence="2 4">
    <name type="scientific">Acinetobacter colistiniresistens</name>
    <dbReference type="NCBI Taxonomy" id="280145"/>
    <lineage>
        <taxon>Bacteria</taxon>
        <taxon>Pseudomonadati</taxon>
        <taxon>Pseudomonadota</taxon>
        <taxon>Gammaproteobacteria</taxon>
        <taxon>Moraxellales</taxon>
        <taxon>Moraxellaceae</taxon>
        <taxon>Acinetobacter</taxon>
    </lineage>
</organism>
<dbReference type="PANTHER" id="PTHR32385:SF15">
    <property type="entry name" value="INOSITOL PHOSPHOCERAMIDE MANNOSYLTRANSFERASE 1"/>
    <property type="match status" value="1"/>
</dbReference>
<name>S3TG95_9GAMM</name>
<dbReference type="AlphaFoldDB" id="S3TG95"/>
<dbReference type="GO" id="GO:0016020">
    <property type="term" value="C:membrane"/>
    <property type="evidence" value="ECO:0007669"/>
    <property type="project" value="GOC"/>
</dbReference>
<comment type="caution">
    <text evidence="2">The sequence shown here is derived from an EMBL/GenBank/DDBJ whole genome shotgun (WGS) entry which is preliminary data.</text>
</comment>
<accession>S3TG95</accession>
<dbReference type="EMBL" id="ATGK01000021">
    <property type="protein sequence ID" value="EPG34685.1"/>
    <property type="molecule type" value="Genomic_DNA"/>
</dbReference>